<dbReference type="AlphaFoldDB" id="X0TV35"/>
<feature type="non-terminal residue" evidence="5">
    <location>
        <position position="312"/>
    </location>
</feature>
<dbReference type="PRINTS" id="PR00411">
    <property type="entry name" value="PNDRDTASEI"/>
</dbReference>
<dbReference type="PANTHER" id="PTHR43429">
    <property type="entry name" value="PYRIDINE NUCLEOTIDE-DISULFIDE OXIDOREDUCTASE DOMAIN-CONTAINING"/>
    <property type="match status" value="1"/>
</dbReference>
<evidence type="ECO:0000256" key="2">
    <source>
        <dbReference type="ARBA" id="ARBA00022630"/>
    </source>
</evidence>
<proteinExistence type="predicted"/>
<comment type="cofactor">
    <cofactor evidence="1">
        <name>FAD</name>
        <dbReference type="ChEBI" id="CHEBI:57692"/>
    </cofactor>
</comment>
<protein>
    <recommendedName>
        <fullName evidence="4">FAD/NAD(P)-binding domain-containing protein</fullName>
    </recommendedName>
</protein>
<dbReference type="InterPro" id="IPR023753">
    <property type="entry name" value="FAD/NAD-binding_dom"/>
</dbReference>
<keyword evidence="2" id="KW-0285">Flavoprotein</keyword>
<name>X0TV35_9ZZZZ</name>
<gene>
    <name evidence="5" type="ORF">S01H1_16225</name>
</gene>
<dbReference type="PRINTS" id="PR00368">
    <property type="entry name" value="FADPNR"/>
</dbReference>
<comment type="caution">
    <text evidence="5">The sequence shown here is derived from an EMBL/GenBank/DDBJ whole genome shotgun (WGS) entry which is preliminary data.</text>
</comment>
<keyword evidence="3" id="KW-0274">FAD</keyword>
<dbReference type="EMBL" id="BARS01008520">
    <property type="protein sequence ID" value="GAF79975.1"/>
    <property type="molecule type" value="Genomic_DNA"/>
</dbReference>
<dbReference type="SUPFAM" id="SSF51905">
    <property type="entry name" value="FAD/NAD(P)-binding domain"/>
    <property type="match status" value="2"/>
</dbReference>
<evidence type="ECO:0000256" key="1">
    <source>
        <dbReference type="ARBA" id="ARBA00001974"/>
    </source>
</evidence>
<accession>X0TV35</accession>
<organism evidence="5">
    <name type="scientific">marine sediment metagenome</name>
    <dbReference type="NCBI Taxonomy" id="412755"/>
    <lineage>
        <taxon>unclassified sequences</taxon>
        <taxon>metagenomes</taxon>
        <taxon>ecological metagenomes</taxon>
    </lineage>
</organism>
<dbReference type="Pfam" id="PF07992">
    <property type="entry name" value="Pyr_redox_2"/>
    <property type="match status" value="1"/>
</dbReference>
<dbReference type="InterPro" id="IPR050260">
    <property type="entry name" value="FAD-bd_OxRdtase"/>
</dbReference>
<dbReference type="PANTHER" id="PTHR43429:SF3">
    <property type="entry name" value="NITRITE REDUCTASE [NAD(P)H]"/>
    <property type="match status" value="1"/>
</dbReference>
<evidence type="ECO:0000259" key="4">
    <source>
        <dbReference type="Pfam" id="PF07992"/>
    </source>
</evidence>
<evidence type="ECO:0000256" key="3">
    <source>
        <dbReference type="ARBA" id="ARBA00022827"/>
    </source>
</evidence>
<reference evidence="5" key="1">
    <citation type="journal article" date="2014" name="Front. Microbiol.">
        <title>High frequency of phylogenetically diverse reductive dehalogenase-homologous genes in deep subseafloor sedimentary metagenomes.</title>
        <authorList>
            <person name="Kawai M."/>
            <person name="Futagami T."/>
            <person name="Toyoda A."/>
            <person name="Takaki Y."/>
            <person name="Nishi S."/>
            <person name="Hori S."/>
            <person name="Arai W."/>
            <person name="Tsubouchi T."/>
            <person name="Morono Y."/>
            <person name="Uchiyama I."/>
            <person name="Ito T."/>
            <person name="Fujiyama A."/>
            <person name="Inagaki F."/>
            <person name="Takami H."/>
        </authorList>
    </citation>
    <scope>NUCLEOTIDE SEQUENCE</scope>
    <source>
        <strain evidence="5">Expedition CK06-06</strain>
    </source>
</reference>
<feature type="domain" description="FAD/NAD(P)-binding" evidence="4">
    <location>
        <begin position="1"/>
        <end position="299"/>
    </location>
</feature>
<dbReference type="InterPro" id="IPR036188">
    <property type="entry name" value="FAD/NAD-bd_sf"/>
</dbReference>
<sequence length="312" mass="33308">MKHVIVGNGVAGVTAARGIVRADPGAQVHIFGFEPYPYYRRPLLCEFIAGQIERHAVFFRPPDWYARRGIQLHLGVRVTGLDPVGHRLYVEVSGGRPASARSVEYDRLLLATGGRPFVPPCEGADKDAVFTLRTLDDALAIKARAQEASRAIVIGGGLLGLETARALHTTGLKVTVIARAPYLLPRQLDAQGAEVLQSLLEAQGLEIVTGGKTEEILGDGRANGVRLQDRRMVAGEMVIFSTGIRSEVGLARTAGLEVNRGIVVNERLQTSADDIFAAGDAAEFEGRVYGIIPAAIEQARVAAANMVAPGSD</sequence>
<evidence type="ECO:0000313" key="5">
    <source>
        <dbReference type="EMBL" id="GAF79975.1"/>
    </source>
</evidence>
<dbReference type="GO" id="GO:0016491">
    <property type="term" value="F:oxidoreductase activity"/>
    <property type="evidence" value="ECO:0007669"/>
    <property type="project" value="InterPro"/>
</dbReference>
<dbReference type="Gene3D" id="3.50.50.60">
    <property type="entry name" value="FAD/NAD(P)-binding domain"/>
    <property type="match status" value="2"/>
</dbReference>